<protein>
    <submittedName>
        <fullName evidence="1">Uncharacterized protein</fullName>
    </submittedName>
</protein>
<proteinExistence type="predicted"/>
<sequence>MFAPEHRRGGSIQLEGDVPRGGALSAVLKRLARSTSAGEDAALTPLTCSVRRSSVALLRSFGERCDVLSRLRGHGRRVASAGGLRVKQVMPPENERAAAAFVEMTDNSTVPALGQKACRR</sequence>
<dbReference type="Proteomes" id="UP000314294">
    <property type="component" value="Unassembled WGS sequence"/>
</dbReference>
<comment type="caution">
    <text evidence="1">The sequence shown here is derived from an EMBL/GenBank/DDBJ whole genome shotgun (WGS) entry which is preliminary data.</text>
</comment>
<gene>
    <name evidence="1" type="ORF">EYF80_027552</name>
</gene>
<accession>A0A4Z2HBL4</accession>
<evidence type="ECO:0000313" key="2">
    <source>
        <dbReference type="Proteomes" id="UP000314294"/>
    </source>
</evidence>
<evidence type="ECO:0000313" key="1">
    <source>
        <dbReference type="EMBL" id="TNN62172.1"/>
    </source>
</evidence>
<dbReference type="EMBL" id="SRLO01000299">
    <property type="protein sequence ID" value="TNN62172.1"/>
    <property type="molecule type" value="Genomic_DNA"/>
</dbReference>
<dbReference type="AlphaFoldDB" id="A0A4Z2HBL4"/>
<organism evidence="1 2">
    <name type="scientific">Liparis tanakae</name>
    <name type="common">Tanaka's snailfish</name>
    <dbReference type="NCBI Taxonomy" id="230148"/>
    <lineage>
        <taxon>Eukaryota</taxon>
        <taxon>Metazoa</taxon>
        <taxon>Chordata</taxon>
        <taxon>Craniata</taxon>
        <taxon>Vertebrata</taxon>
        <taxon>Euteleostomi</taxon>
        <taxon>Actinopterygii</taxon>
        <taxon>Neopterygii</taxon>
        <taxon>Teleostei</taxon>
        <taxon>Neoteleostei</taxon>
        <taxon>Acanthomorphata</taxon>
        <taxon>Eupercaria</taxon>
        <taxon>Perciformes</taxon>
        <taxon>Cottioidei</taxon>
        <taxon>Cottales</taxon>
        <taxon>Liparidae</taxon>
        <taxon>Liparis</taxon>
    </lineage>
</organism>
<name>A0A4Z2HBL4_9TELE</name>
<reference evidence="1 2" key="1">
    <citation type="submission" date="2019-03" db="EMBL/GenBank/DDBJ databases">
        <title>First draft genome of Liparis tanakae, snailfish: a comprehensive survey of snailfish specific genes.</title>
        <authorList>
            <person name="Kim W."/>
            <person name="Song I."/>
            <person name="Jeong J.-H."/>
            <person name="Kim D."/>
            <person name="Kim S."/>
            <person name="Ryu S."/>
            <person name="Song J.Y."/>
            <person name="Lee S.K."/>
        </authorList>
    </citation>
    <scope>NUCLEOTIDE SEQUENCE [LARGE SCALE GENOMIC DNA]</scope>
    <source>
        <tissue evidence="1">Muscle</tissue>
    </source>
</reference>
<keyword evidence="2" id="KW-1185">Reference proteome</keyword>